<dbReference type="SMART" id="SM00448">
    <property type="entry name" value="REC"/>
    <property type="match status" value="1"/>
</dbReference>
<dbReference type="SUPFAM" id="SSF52172">
    <property type="entry name" value="CheY-like"/>
    <property type="match status" value="1"/>
</dbReference>
<organism evidence="6 7">
    <name type="scientific">Clostridium facile</name>
    <dbReference type="NCBI Taxonomy" id="2763035"/>
    <lineage>
        <taxon>Bacteria</taxon>
        <taxon>Bacillati</taxon>
        <taxon>Bacillota</taxon>
        <taxon>Clostridia</taxon>
        <taxon>Eubacteriales</taxon>
        <taxon>Clostridiaceae</taxon>
        <taxon>Clostridium</taxon>
    </lineage>
</organism>
<keyword evidence="3" id="KW-0597">Phosphoprotein</keyword>
<dbReference type="Pfam" id="PF00072">
    <property type="entry name" value="Response_reg"/>
    <property type="match status" value="1"/>
</dbReference>
<dbReference type="SMART" id="SM00850">
    <property type="entry name" value="LytTR"/>
    <property type="match status" value="1"/>
</dbReference>
<dbReference type="Gene3D" id="2.40.50.1020">
    <property type="entry name" value="LytTr DNA-binding domain"/>
    <property type="match status" value="1"/>
</dbReference>
<evidence type="ECO:0000259" key="4">
    <source>
        <dbReference type="PROSITE" id="PS50110"/>
    </source>
</evidence>
<comment type="function">
    <text evidence="2">May play the central regulatory role in sporulation. It may be an element of the effector pathway responsible for the activation of sporulation genes in response to nutritional stress. Spo0A may act in concert with spo0H (a sigma factor) to control the expression of some genes that are critical to the sporulation process.</text>
</comment>
<evidence type="ECO:0000256" key="3">
    <source>
        <dbReference type="PROSITE-ProRule" id="PRU00169"/>
    </source>
</evidence>
<proteinExistence type="predicted"/>
<feature type="domain" description="HTH LytTR-type" evidence="5">
    <location>
        <begin position="131"/>
        <end position="230"/>
    </location>
</feature>
<keyword evidence="7" id="KW-1185">Reference proteome</keyword>
<dbReference type="PROSITE" id="PS50110">
    <property type="entry name" value="RESPONSE_REGULATORY"/>
    <property type="match status" value="1"/>
</dbReference>
<feature type="domain" description="Response regulatory" evidence="4">
    <location>
        <begin position="3"/>
        <end position="121"/>
    </location>
</feature>
<dbReference type="InterPro" id="IPR001789">
    <property type="entry name" value="Sig_transdc_resp-reg_receiver"/>
</dbReference>
<dbReference type="EMBL" id="JACOQK010000001">
    <property type="protein sequence ID" value="MBC5787953.1"/>
    <property type="molecule type" value="Genomic_DNA"/>
</dbReference>
<reference evidence="6 7" key="1">
    <citation type="submission" date="2020-08" db="EMBL/GenBank/DDBJ databases">
        <title>Genome public.</title>
        <authorList>
            <person name="Liu C."/>
            <person name="Sun Q."/>
        </authorList>
    </citation>
    <scope>NUCLEOTIDE SEQUENCE [LARGE SCALE GENOMIC DNA]</scope>
    <source>
        <strain evidence="6 7">NSJ-27</strain>
    </source>
</reference>
<dbReference type="InterPro" id="IPR011006">
    <property type="entry name" value="CheY-like_superfamily"/>
</dbReference>
<sequence length="234" mass="27340">MLIIVTCDDSWAFLKLIQEKLTHYFSKKHLNIDHRVFSDSNTAIRYCLKNTVDLVLLDVEMPGKNGMEMANILNQKKPHLPIAFVTSHEELVFEAIRCRPFGFIRKSCLDEDLEDLVKRFLQWIQKRNQKILLDAEGKQVSVSIPQILYVESAKNYIMVHTAKNIYKIRKTINQFEKEVGRYGLIRCHKGFLVNYAHIEEISKHELFLTGEVSVPLSRTYTSSVKDAFMQFSRR</sequence>
<evidence type="ECO:0000256" key="1">
    <source>
        <dbReference type="ARBA" id="ARBA00018672"/>
    </source>
</evidence>
<dbReference type="PANTHER" id="PTHR37299:SF1">
    <property type="entry name" value="STAGE 0 SPORULATION PROTEIN A HOMOLOG"/>
    <property type="match status" value="1"/>
</dbReference>
<dbReference type="InterPro" id="IPR046947">
    <property type="entry name" value="LytR-like"/>
</dbReference>
<feature type="modified residue" description="4-aspartylphosphate" evidence="3">
    <location>
        <position position="58"/>
    </location>
</feature>
<name>A0ABR7IS92_9CLOT</name>
<accession>A0ABR7IS92</accession>
<evidence type="ECO:0000259" key="5">
    <source>
        <dbReference type="PROSITE" id="PS50930"/>
    </source>
</evidence>
<evidence type="ECO:0000313" key="6">
    <source>
        <dbReference type="EMBL" id="MBC5787953.1"/>
    </source>
</evidence>
<dbReference type="PANTHER" id="PTHR37299">
    <property type="entry name" value="TRANSCRIPTIONAL REGULATOR-RELATED"/>
    <property type="match status" value="1"/>
</dbReference>
<dbReference type="RefSeq" id="WP_186996691.1">
    <property type="nucleotide sequence ID" value="NZ_JACOQK010000001.1"/>
</dbReference>
<protein>
    <recommendedName>
        <fullName evidence="1">Stage 0 sporulation protein A homolog</fullName>
    </recommendedName>
</protein>
<evidence type="ECO:0000256" key="2">
    <source>
        <dbReference type="ARBA" id="ARBA00024867"/>
    </source>
</evidence>
<dbReference type="InterPro" id="IPR007492">
    <property type="entry name" value="LytTR_DNA-bd_dom"/>
</dbReference>
<dbReference type="CDD" id="cd00156">
    <property type="entry name" value="REC"/>
    <property type="match status" value="1"/>
</dbReference>
<comment type="caution">
    <text evidence="6">The sequence shown here is derived from an EMBL/GenBank/DDBJ whole genome shotgun (WGS) entry which is preliminary data.</text>
</comment>
<gene>
    <name evidence="6" type="ORF">H8Z77_07990</name>
</gene>
<dbReference type="PROSITE" id="PS50930">
    <property type="entry name" value="HTH_LYTTR"/>
    <property type="match status" value="1"/>
</dbReference>
<dbReference type="Gene3D" id="3.40.50.2300">
    <property type="match status" value="1"/>
</dbReference>
<evidence type="ECO:0000313" key="7">
    <source>
        <dbReference type="Proteomes" id="UP000649151"/>
    </source>
</evidence>
<dbReference type="Proteomes" id="UP000649151">
    <property type="component" value="Unassembled WGS sequence"/>
</dbReference>
<dbReference type="Pfam" id="PF04397">
    <property type="entry name" value="LytTR"/>
    <property type="match status" value="1"/>
</dbReference>